<dbReference type="Gene3D" id="3.90.45.10">
    <property type="entry name" value="Peptide deformylase"/>
    <property type="match status" value="1"/>
</dbReference>
<dbReference type="InterPro" id="IPR023635">
    <property type="entry name" value="Peptide_deformylase"/>
</dbReference>
<feature type="region of interest" description="Disordered" evidence="3">
    <location>
        <begin position="1"/>
        <end position="34"/>
    </location>
</feature>
<keyword evidence="2" id="KW-0479">Metal-binding</keyword>
<feature type="binding site" evidence="2">
    <location>
        <position position="142"/>
    </location>
    <ligand>
        <name>Fe cation</name>
        <dbReference type="ChEBI" id="CHEBI:24875"/>
    </ligand>
</feature>
<organism evidence="4 5">
    <name type="scientific">Candidatus Haliotispira prima</name>
    <dbReference type="NCBI Taxonomy" id="3034016"/>
    <lineage>
        <taxon>Bacteria</taxon>
        <taxon>Pseudomonadati</taxon>
        <taxon>Spirochaetota</taxon>
        <taxon>Spirochaetia</taxon>
        <taxon>Spirochaetales</taxon>
        <taxon>Spirochaetaceae</taxon>
        <taxon>Candidatus Haliotispira</taxon>
    </lineage>
</organism>
<evidence type="ECO:0000256" key="3">
    <source>
        <dbReference type="SAM" id="MobiDB-lite"/>
    </source>
</evidence>
<keyword evidence="2 4" id="KW-0378">Hydrolase</keyword>
<dbReference type="CDD" id="cd00487">
    <property type="entry name" value="Pep_deformylase"/>
    <property type="match status" value="1"/>
</dbReference>
<keyword evidence="2" id="KW-0408">Iron</keyword>
<reference evidence="4 5" key="1">
    <citation type="submission" date="2023-04" db="EMBL/GenBank/DDBJ databases">
        <title>Spirochaete genome identified in red abalone sample constitutes a novel genus.</title>
        <authorList>
            <person name="Sharma S.P."/>
            <person name="Purcell C.M."/>
            <person name="Hyde J.R."/>
            <person name="Severin A.J."/>
        </authorList>
    </citation>
    <scope>NUCLEOTIDE SEQUENCE [LARGE SCALE GENOMIC DNA]</scope>
    <source>
        <strain evidence="4 5">SP-2023</strain>
    </source>
</reference>
<sequence length="222" mass="25370">MNHADHADHAEPAKPEDPNQTRQPNKATPEHRPIFTEVQTAREWLEIIPQMRLLTIESEQDETDLHRRSAEVTMFGKELAQFCLILLEHMREEQGIGLAAPQMGVFQRIFVSQVNEGQEPLIVINPLIQPAEESKETGEEGCLSVPGILADVERWPAIDITAQNPYGKTFKLHLEGMDSICFQHENDHLEGTLFIDYLTRSQVKKVRKHFAEQRATKTELET</sequence>
<comment type="similarity">
    <text evidence="1 2">Belongs to the polypeptide deformylase family.</text>
</comment>
<evidence type="ECO:0000313" key="5">
    <source>
        <dbReference type="Proteomes" id="UP001228690"/>
    </source>
</evidence>
<evidence type="ECO:0000256" key="1">
    <source>
        <dbReference type="ARBA" id="ARBA00010759"/>
    </source>
</evidence>
<dbReference type="NCBIfam" id="NF001159">
    <property type="entry name" value="PRK00150.1-3"/>
    <property type="match status" value="1"/>
</dbReference>
<comment type="cofactor">
    <cofactor evidence="2">
        <name>Fe(2+)</name>
        <dbReference type="ChEBI" id="CHEBI:29033"/>
    </cofactor>
    <text evidence="2">Binds 1 Fe(2+) ion.</text>
</comment>
<dbReference type="GO" id="GO:0042586">
    <property type="term" value="F:peptide deformylase activity"/>
    <property type="evidence" value="ECO:0007669"/>
    <property type="project" value="UniProtKB-EC"/>
</dbReference>
<dbReference type="HAMAP" id="MF_00163">
    <property type="entry name" value="Pep_deformylase"/>
    <property type="match status" value="1"/>
</dbReference>
<dbReference type="PRINTS" id="PR01576">
    <property type="entry name" value="PDEFORMYLASE"/>
</dbReference>
<comment type="catalytic activity">
    <reaction evidence="2">
        <text>N-terminal N-formyl-L-methionyl-[peptide] + H2O = N-terminal L-methionyl-[peptide] + formate</text>
        <dbReference type="Rhea" id="RHEA:24420"/>
        <dbReference type="Rhea" id="RHEA-COMP:10639"/>
        <dbReference type="Rhea" id="RHEA-COMP:10640"/>
        <dbReference type="ChEBI" id="CHEBI:15377"/>
        <dbReference type="ChEBI" id="CHEBI:15740"/>
        <dbReference type="ChEBI" id="CHEBI:49298"/>
        <dbReference type="ChEBI" id="CHEBI:64731"/>
        <dbReference type="EC" id="3.5.1.88"/>
    </reaction>
</comment>
<feature type="compositionally biased region" description="Basic and acidic residues" evidence="3">
    <location>
        <begin position="1"/>
        <end position="19"/>
    </location>
</feature>
<dbReference type="RefSeq" id="WP_326928375.1">
    <property type="nucleotide sequence ID" value="NZ_CP123443.1"/>
</dbReference>
<dbReference type="PANTHER" id="PTHR10458:SF22">
    <property type="entry name" value="PEPTIDE DEFORMYLASE"/>
    <property type="match status" value="1"/>
</dbReference>
<accession>A0ABY8MLV3</accession>
<feature type="binding site" evidence="2">
    <location>
        <position position="184"/>
    </location>
    <ligand>
        <name>Fe cation</name>
        <dbReference type="ChEBI" id="CHEBI:24875"/>
    </ligand>
</feature>
<keyword evidence="5" id="KW-1185">Reference proteome</keyword>
<dbReference type="Pfam" id="PF01327">
    <property type="entry name" value="Pep_deformylase"/>
    <property type="match status" value="1"/>
</dbReference>
<dbReference type="NCBIfam" id="TIGR00079">
    <property type="entry name" value="pept_deformyl"/>
    <property type="match status" value="1"/>
</dbReference>
<evidence type="ECO:0000256" key="2">
    <source>
        <dbReference type="HAMAP-Rule" id="MF_00163"/>
    </source>
</evidence>
<dbReference type="EMBL" id="CP123443">
    <property type="protein sequence ID" value="WGK70168.1"/>
    <property type="molecule type" value="Genomic_DNA"/>
</dbReference>
<dbReference type="SUPFAM" id="SSF56420">
    <property type="entry name" value="Peptide deformylase"/>
    <property type="match status" value="1"/>
</dbReference>
<dbReference type="InterPro" id="IPR036821">
    <property type="entry name" value="Peptide_deformylase_sf"/>
</dbReference>
<dbReference type="Proteomes" id="UP001228690">
    <property type="component" value="Chromosome"/>
</dbReference>
<gene>
    <name evidence="2 4" type="primary">def</name>
    <name evidence="4" type="ORF">P0082_04725</name>
</gene>
<evidence type="ECO:0000313" key="4">
    <source>
        <dbReference type="EMBL" id="WGK70168.1"/>
    </source>
</evidence>
<comment type="function">
    <text evidence="2">Removes the formyl group from the N-terminal Met of newly synthesized proteins. Requires at least a dipeptide for an efficient rate of reaction. N-terminal L-methionine is a prerequisite for activity but the enzyme has broad specificity at other positions.</text>
</comment>
<name>A0ABY8MLV3_9SPIO</name>
<protein>
    <recommendedName>
        <fullName evidence="2">Peptide deformylase</fullName>
        <shortName evidence="2">PDF</shortName>
        <ecNumber evidence="2">3.5.1.88</ecNumber>
    </recommendedName>
    <alternativeName>
        <fullName evidence="2">Polypeptide deformylase</fullName>
    </alternativeName>
</protein>
<proteinExistence type="inferred from homology"/>
<dbReference type="EC" id="3.5.1.88" evidence="2"/>
<dbReference type="PANTHER" id="PTHR10458">
    <property type="entry name" value="PEPTIDE DEFORMYLASE"/>
    <property type="match status" value="1"/>
</dbReference>
<keyword evidence="2" id="KW-0648">Protein biosynthesis</keyword>
<feature type="binding site" evidence="2">
    <location>
        <position position="188"/>
    </location>
    <ligand>
        <name>Fe cation</name>
        <dbReference type="ChEBI" id="CHEBI:24875"/>
    </ligand>
</feature>
<feature type="active site" evidence="2">
    <location>
        <position position="185"/>
    </location>
</feature>